<feature type="signal peptide" evidence="1">
    <location>
        <begin position="1"/>
        <end position="22"/>
    </location>
</feature>
<sequence>MSRRLHLIPFVACLAAAAPALARDYGQQGALFPVVEADLLSVIQKRLTAMQASGEIDRANRQLAERTAVQVRRPAPVSGIGHAAEERRWTFDPTITVNADLRDGRGRVVVAAGTRVNPLDTVPLRQRLVFLDGDDEGQVAWAMGAPTALNAKLILVSGSPFALMKAEQRRFYFDQKGTLTRHFGIRAVPAVVEQQGRTLAVSELVLRGNKGDHK</sequence>
<keyword evidence="3" id="KW-1185">Reference proteome</keyword>
<evidence type="ECO:0000313" key="2">
    <source>
        <dbReference type="EMBL" id="SOB88092.1"/>
    </source>
</evidence>
<organism evidence="2 3">
    <name type="scientific">Sphingomonas guangdongensis</name>
    <dbReference type="NCBI Taxonomy" id="1141890"/>
    <lineage>
        <taxon>Bacteria</taxon>
        <taxon>Pseudomonadati</taxon>
        <taxon>Pseudomonadota</taxon>
        <taxon>Alphaproteobacteria</taxon>
        <taxon>Sphingomonadales</taxon>
        <taxon>Sphingomonadaceae</taxon>
        <taxon>Sphingomonas</taxon>
    </lineage>
</organism>
<dbReference type="Proteomes" id="UP000219494">
    <property type="component" value="Unassembled WGS sequence"/>
</dbReference>
<evidence type="ECO:0000256" key="1">
    <source>
        <dbReference type="SAM" id="SignalP"/>
    </source>
</evidence>
<proteinExistence type="predicted"/>
<accession>A0A285R6U0</accession>
<keyword evidence="1" id="KW-0732">Signal</keyword>
<evidence type="ECO:0000313" key="3">
    <source>
        <dbReference type="Proteomes" id="UP000219494"/>
    </source>
</evidence>
<dbReference type="InterPro" id="IPR014114">
    <property type="entry name" value="TraW"/>
</dbReference>
<dbReference type="EMBL" id="OBMI01000003">
    <property type="protein sequence ID" value="SOB88092.1"/>
    <property type="molecule type" value="Genomic_DNA"/>
</dbReference>
<gene>
    <name evidence="2" type="ORF">SAMN06297144_3232</name>
</gene>
<dbReference type="RefSeq" id="WP_245858551.1">
    <property type="nucleotide sequence ID" value="NZ_OBMI01000003.1"/>
</dbReference>
<protein>
    <submittedName>
        <fullName evidence="2">Conjugal transfer pilus assembly protein TraW</fullName>
    </submittedName>
</protein>
<reference evidence="2 3" key="1">
    <citation type="submission" date="2017-07" db="EMBL/GenBank/DDBJ databases">
        <authorList>
            <person name="Sun Z.S."/>
            <person name="Albrecht U."/>
            <person name="Echele G."/>
            <person name="Lee C.C."/>
        </authorList>
    </citation>
    <scope>NUCLEOTIDE SEQUENCE [LARGE SCALE GENOMIC DNA]</scope>
    <source>
        <strain evidence="2 3">CGMCC 1.12672</strain>
    </source>
</reference>
<feature type="chain" id="PRO_5012493212" evidence="1">
    <location>
        <begin position="23"/>
        <end position="214"/>
    </location>
</feature>
<dbReference type="AlphaFoldDB" id="A0A285R6U0"/>
<name>A0A285R6U0_9SPHN</name>
<dbReference type="NCBIfam" id="TIGR02743">
    <property type="entry name" value="TraW"/>
    <property type="match status" value="1"/>
</dbReference>